<dbReference type="EMBL" id="CAMXCT010002892">
    <property type="protein sequence ID" value="CAI4001162.1"/>
    <property type="molecule type" value="Genomic_DNA"/>
</dbReference>
<sequence>MVITKVTAEFQSSSVFGVESNNVCLTISKPPPKNSVLGRRNVSFGRWHEKRTHVVASALGVPENDARRDNREQTQDEQQAPKRHKADNSAPYTLVDCGGAGNCGWNSVAVGLGIKKGLTYEEACKDIETTVRTLRADVCSHVMRHSTDYKPSWAPDSGETEVTAAGAVPATFEEWAASLLRDRQWMCGMALEAAARRCGVKIVILEETNGEMLEPLVCGTGKKREDPIILYLKDEHFQLVLRQEDQSTGERETKRGQHYGSFNRPKCYRKRFSVWHSCDLRPERVKLWRGFQKCRQTAMREDFATQMWVARQLGWNVIFIQSFGSNNGGLAVAVREEWHNCLQQDSEAIWAQWTQDFESFLVGTQQVIPAKRFPLIGKGNYDVASGEHVKLPFFPAKVIHNVWKAIFGCDTDADADPQHFCRMYKDDLPEETQAQTLPKLNKWQARNMAATMANKATGPDGISAQHLLTLPDDGWERITQMLNRFETLQTFPSAVQHWKVVFIPKGNAPEGVSADQMRPISVASILYRLWARCRIKQCNEVVEKHLAPLQATTQLDPEVIHLVLRGECPASSFQYGLALDYKKAFDSVNTELGLHLLKRVGLPQNVLGLLSSQWRNQTRWLSFAGAIHAEPLTKVPSLPQGDPFSPLTLALILSCPAKRCIRLFPMVKCALYLDDRTLTSGNVEKLVEAAADWDRLSQVTRLSTNHQKSQLWGRTAAAAKYLREQHFEFPVKNEVEVLGYYLGANPEQHPKRLARVENGKTVARKIATLPIPQTLKSQLAMSLLTSTAAWGQDVTKTQLLRAAQDQHLQNFKLAVFGIKNPSSSDSQSKAQNRSSPHLRQILDLGHGSDLIFVVVTKYMSALARWYKYRVPDSSLTRSFQRNSADVWRAVRKHLNTWGWQEQDWGHWAVPREVHFQITMPKEQRGGTAILSGHTKAKIVLVEQNSRLTLGSPSNIVKKSFVRWARVFETGEIAQVEVLDGSFGSQGQLELEYHDLLSLFEFLDNGDGEITLTEFIEGAARLRGGAKALDIWRMETKLEVLFEEVLNILKVLKVNQHKGGGSRRTSVTSAKEHEGDDSITATESIVQDVFNNSLHKHIQSTSRNRQRSP</sequence>
<protein>
    <submittedName>
        <fullName evidence="5">LINE-1 retrotransposable element ORF2 protein (ORF2p) (Long interspersed element-1) (L1) (Retrovirus-related Pol polyprotein LINE-1)</fullName>
    </submittedName>
</protein>
<evidence type="ECO:0000313" key="6">
    <source>
        <dbReference type="Proteomes" id="UP001152797"/>
    </source>
</evidence>
<dbReference type="InterPro" id="IPR043502">
    <property type="entry name" value="DNA/RNA_pol_sf"/>
</dbReference>
<dbReference type="EMBL" id="CAMXCT020002892">
    <property type="protein sequence ID" value="CAL1154537.1"/>
    <property type="molecule type" value="Genomic_DNA"/>
</dbReference>
<comment type="caution">
    <text evidence="3">The sequence shown here is derived from an EMBL/GenBank/DDBJ whole genome shotgun (WGS) entry which is preliminary data.</text>
</comment>
<dbReference type="InterPro" id="IPR000477">
    <property type="entry name" value="RT_dom"/>
</dbReference>
<dbReference type="OrthoDB" id="443132at2759"/>
<reference evidence="4" key="2">
    <citation type="submission" date="2024-04" db="EMBL/GenBank/DDBJ databases">
        <authorList>
            <person name="Chen Y."/>
            <person name="Shah S."/>
            <person name="Dougan E. K."/>
            <person name="Thang M."/>
            <person name="Chan C."/>
        </authorList>
    </citation>
    <scope>NUCLEOTIDE SEQUENCE [LARGE SCALE GENOMIC DNA]</scope>
</reference>
<dbReference type="Gene3D" id="3.90.70.80">
    <property type="match status" value="1"/>
</dbReference>
<feature type="domain" description="Reverse transcriptase" evidence="2">
    <location>
        <begin position="484"/>
        <end position="742"/>
    </location>
</feature>
<dbReference type="PROSITE" id="PS50878">
    <property type="entry name" value="RT_POL"/>
    <property type="match status" value="1"/>
</dbReference>
<feature type="region of interest" description="Disordered" evidence="1">
    <location>
        <begin position="1057"/>
        <end position="1077"/>
    </location>
</feature>
<dbReference type="CDD" id="cd22744">
    <property type="entry name" value="OTU"/>
    <property type="match status" value="1"/>
</dbReference>
<evidence type="ECO:0000256" key="1">
    <source>
        <dbReference type="SAM" id="MobiDB-lite"/>
    </source>
</evidence>
<organism evidence="3">
    <name type="scientific">Cladocopium goreaui</name>
    <dbReference type="NCBI Taxonomy" id="2562237"/>
    <lineage>
        <taxon>Eukaryota</taxon>
        <taxon>Sar</taxon>
        <taxon>Alveolata</taxon>
        <taxon>Dinophyceae</taxon>
        <taxon>Suessiales</taxon>
        <taxon>Symbiodiniaceae</taxon>
        <taxon>Cladocopium</taxon>
    </lineage>
</organism>
<evidence type="ECO:0000259" key="2">
    <source>
        <dbReference type="PROSITE" id="PS50878"/>
    </source>
</evidence>
<keyword evidence="6" id="KW-1185">Reference proteome</keyword>
<feature type="compositionally biased region" description="Basic and acidic residues" evidence="1">
    <location>
        <begin position="64"/>
        <end position="74"/>
    </location>
</feature>
<dbReference type="SUPFAM" id="SSF56672">
    <property type="entry name" value="DNA/RNA polymerases"/>
    <property type="match status" value="2"/>
</dbReference>
<gene>
    <name evidence="3" type="ORF">C1SCF055_LOCUS27234</name>
</gene>
<dbReference type="Proteomes" id="UP001152797">
    <property type="component" value="Unassembled WGS sequence"/>
</dbReference>
<evidence type="ECO:0000313" key="3">
    <source>
        <dbReference type="EMBL" id="CAI4001162.1"/>
    </source>
</evidence>
<accession>A0A9P1CYU6</accession>
<proteinExistence type="predicted"/>
<dbReference type="PANTHER" id="PTHR19446">
    <property type="entry name" value="REVERSE TRANSCRIPTASES"/>
    <property type="match status" value="1"/>
</dbReference>
<evidence type="ECO:0000313" key="4">
    <source>
        <dbReference type="EMBL" id="CAL1154537.1"/>
    </source>
</evidence>
<reference evidence="3" key="1">
    <citation type="submission" date="2022-10" db="EMBL/GenBank/DDBJ databases">
        <authorList>
            <person name="Chen Y."/>
            <person name="Dougan E. K."/>
            <person name="Chan C."/>
            <person name="Rhodes N."/>
            <person name="Thang M."/>
        </authorList>
    </citation>
    <scope>NUCLEOTIDE SEQUENCE</scope>
</reference>
<dbReference type="EMBL" id="CAMXCT030002892">
    <property type="protein sequence ID" value="CAL4788474.1"/>
    <property type="molecule type" value="Genomic_DNA"/>
</dbReference>
<dbReference type="Pfam" id="PF00078">
    <property type="entry name" value="RVT_1"/>
    <property type="match status" value="1"/>
</dbReference>
<evidence type="ECO:0000313" key="5">
    <source>
        <dbReference type="EMBL" id="CAL4788474.1"/>
    </source>
</evidence>
<feature type="region of interest" description="Disordered" evidence="1">
    <location>
        <begin position="59"/>
        <end position="89"/>
    </location>
</feature>
<dbReference type="AlphaFoldDB" id="A0A9P1CYU6"/>
<name>A0A9P1CYU6_9DINO</name>